<dbReference type="SUPFAM" id="SSF57756">
    <property type="entry name" value="Retrovirus zinc finger-like domains"/>
    <property type="match status" value="1"/>
</dbReference>
<evidence type="ECO:0000313" key="3">
    <source>
        <dbReference type="EMBL" id="GJT84645.1"/>
    </source>
</evidence>
<organism evidence="3 4">
    <name type="scientific">Tanacetum coccineum</name>
    <dbReference type="NCBI Taxonomy" id="301880"/>
    <lineage>
        <taxon>Eukaryota</taxon>
        <taxon>Viridiplantae</taxon>
        <taxon>Streptophyta</taxon>
        <taxon>Embryophyta</taxon>
        <taxon>Tracheophyta</taxon>
        <taxon>Spermatophyta</taxon>
        <taxon>Magnoliopsida</taxon>
        <taxon>eudicotyledons</taxon>
        <taxon>Gunneridae</taxon>
        <taxon>Pentapetalae</taxon>
        <taxon>asterids</taxon>
        <taxon>campanulids</taxon>
        <taxon>Asterales</taxon>
        <taxon>Asteraceae</taxon>
        <taxon>Asteroideae</taxon>
        <taxon>Anthemideae</taxon>
        <taxon>Anthemidinae</taxon>
        <taxon>Tanacetum</taxon>
    </lineage>
</organism>
<keyword evidence="1" id="KW-0863">Zinc-finger</keyword>
<sequence length="330" mass="38107">MAAGFMGSSHQCCNGTICHNGDKRFLRYIDTRQYGDAYRKCILESRDSYELTPKTELHLNRKKKAFIDLDGMEMQFTLLLMHVRQLQGMWGFPTTITHHNLKVQPSKGYNKVNHFNIQDVKTNLSWEVWFNSPSRWEKTIEFLLHNTSRKIYKYYNNTSINFLKTPRKETECGYYSKVSRMIIRLDSFGNQRAVNVAGARETLGGQVVQQSGIQCFNCKEFGHYAKECRKPKRVKDSTYYRKRCCCCKQAEKGVTLHSRAIELVTNNDVGMLMMSVVALANLIDNLTADVDENKKIFQKAITSLFKKANAKLTQDLTDRCESILAEIVEL</sequence>
<feature type="domain" description="CCHC-type" evidence="2">
    <location>
        <begin position="215"/>
        <end position="230"/>
    </location>
</feature>
<evidence type="ECO:0000313" key="4">
    <source>
        <dbReference type="Proteomes" id="UP001151760"/>
    </source>
</evidence>
<keyword evidence="1" id="KW-0862">Zinc</keyword>
<keyword evidence="4" id="KW-1185">Reference proteome</keyword>
<proteinExistence type="predicted"/>
<dbReference type="Proteomes" id="UP001151760">
    <property type="component" value="Unassembled WGS sequence"/>
</dbReference>
<dbReference type="InterPro" id="IPR001878">
    <property type="entry name" value="Znf_CCHC"/>
</dbReference>
<reference evidence="3" key="1">
    <citation type="journal article" date="2022" name="Int. J. Mol. Sci.">
        <title>Draft Genome of Tanacetum Coccineum: Genomic Comparison of Closely Related Tanacetum-Family Plants.</title>
        <authorList>
            <person name="Yamashiro T."/>
            <person name="Shiraishi A."/>
            <person name="Nakayama K."/>
            <person name="Satake H."/>
        </authorList>
    </citation>
    <scope>NUCLEOTIDE SEQUENCE</scope>
</reference>
<dbReference type="Pfam" id="PF00098">
    <property type="entry name" value="zf-CCHC"/>
    <property type="match status" value="1"/>
</dbReference>
<accession>A0ABQ5HBF6</accession>
<name>A0ABQ5HBF6_9ASTR</name>
<gene>
    <name evidence="3" type="ORF">Tco_1066362</name>
</gene>
<dbReference type="PROSITE" id="PS50158">
    <property type="entry name" value="ZF_CCHC"/>
    <property type="match status" value="1"/>
</dbReference>
<dbReference type="Gene3D" id="4.10.60.10">
    <property type="entry name" value="Zinc finger, CCHC-type"/>
    <property type="match status" value="1"/>
</dbReference>
<dbReference type="SMART" id="SM00343">
    <property type="entry name" value="ZnF_C2HC"/>
    <property type="match status" value="1"/>
</dbReference>
<dbReference type="EMBL" id="BQNB010019377">
    <property type="protein sequence ID" value="GJT84645.1"/>
    <property type="molecule type" value="Genomic_DNA"/>
</dbReference>
<comment type="caution">
    <text evidence="3">The sequence shown here is derived from an EMBL/GenBank/DDBJ whole genome shotgun (WGS) entry which is preliminary data.</text>
</comment>
<evidence type="ECO:0000259" key="2">
    <source>
        <dbReference type="PROSITE" id="PS50158"/>
    </source>
</evidence>
<protein>
    <submittedName>
        <fullName evidence="3">Retrovirus-related pol polyprotein from transposon TNT 1-94</fullName>
    </submittedName>
</protein>
<reference evidence="3" key="2">
    <citation type="submission" date="2022-01" db="EMBL/GenBank/DDBJ databases">
        <authorList>
            <person name="Yamashiro T."/>
            <person name="Shiraishi A."/>
            <person name="Satake H."/>
            <person name="Nakayama K."/>
        </authorList>
    </citation>
    <scope>NUCLEOTIDE SEQUENCE</scope>
</reference>
<keyword evidence="1" id="KW-0479">Metal-binding</keyword>
<dbReference type="InterPro" id="IPR036875">
    <property type="entry name" value="Znf_CCHC_sf"/>
</dbReference>
<evidence type="ECO:0000256" key="1">
    <source>
        <dbReference type="PROSITE-ProRule" id="PRU00047"/>
    </source>
</evidence>